<dbReference type="PANTHER" id="PTHR43784">
    <property type="entry name" value="GDSL-LIKE LIPASE/ACYLHYDROLASE, PUTATIVE (AFU_ORTHOLOGUE AFUA_2G00820)-RELATED"/>
    <property type="match status" value="1"/>
</dbReference>
<feature type="domain" description="SGNH hydrolase-type esterase" evidence="2">
    <location>
        <begin position="50"/>
        <end position="223"/>
    </location>
</feature>
<gene>
    <name evidence="3" type="ORF">FK529_17915</name>
</gene>
<dbReference type="CDD" id="cd00229">
    <property type="entry name" value="SGNH_hydrolase"/>
    <property type="match status" value="1"/>
</dbReference>
<evidence type="ECO:0000259" key="2">
    <source>
        <dbReference type="Pfam" id="PF13472"/>
    </source>
</evidence>
<dbReference type="Proteomes" id="UP000317291">
    <property type="component" value="Unassembled WGS sequence"/>
</dbReference>
<dbReference type="PROSITE" id="PS51257">
    <property type="entry name" value="PROKAR_LIPOPROTEIN"/>
    <property type="match status" value="1"/>
</dbReference>
<evidence type="ECO:0000313" key="3">
    <source>
        <dbReference type="EMBL" id="TWS17963.1"/>
    </source>
</evidence>
<comment type="caution">
    <text evidence="3">The sequence shown here is derived from an EMBL/GenBank/DDBJ whole genome shotgun (WGS) entry which is preliminary data.</text>
</comment>
<keyword evidence="3" id="KW-0378">Hydrolase</keyword>
<feature type="chain" id="PRO_5039281153" evidence="1">
    <location>
        <begin position="25"/>
        <end position="238"/>
    </location>
</feature>
<reference evidence="3 4" key="1">
    <citation type="submission" date="2019-06" db="EMBL/GenBank/DDBJ databases">
        <title>Tsukamurella conjunctivitidis sp. nov., Tsukamurella assacharolytica sp. nov. and Tsukamurella sputae sp. nov. isolated from patients with conjunctivitis, bacteraemia (lymphoma) and respiratory infection (sputum) in Hong Kong.</title>
        <authorList>
            <person name="Teng J.L.L."/>
            <person name="Lee H.H."/>
            <person name="Fong J.Y.H."/>
            <person name="Fok K.M.N."/>
            <person name="Lau S.K.P."/>
            <person name="Woo P.C.Y."/>
        </authorList>
    </citation>
    <scope>NUCLEOTIDE SEQUENCE [LARGE SCALE GENOMIC DNA]</scope>
    <source>
        <strain evidence="3 4">HKU71</strain>
    </source>
</reference>
<dbReference type="EMBL" id="VIGW01000015">
    <property type="protein sequence ID" value="TWS17963.1"/>
    <property type="molecule type" value="Genomic_DNA"/>
</dbReference>
<dbReference type="InterPro" id="IPR053140">
    <property type="entry name" value="GDSL_Rv0518-like"/>
</dbReference>
<accession>A0A5C5R6L0</accession>
<evidence type="ECO:0000256" key="1">
    <source>
        <dbReference type="SAM" id="SignalP"/>
    </source>
</evidence>
<dbReference type="Pfam" id="PF13472">
    <property type="entry name" value="Lipase_GDSL_2"/>
    <property type="match status" value="1"/>
</dbReference>
<proteinExistence type="predicted"/>
<dbReference type="AlphaFoldDB" id="A0A5C5R6L0"/>
<dbReference type="GO" id="GO:0016787">
    <property type="term" value="F:hydrolase activity"/>
    <property type="evidence" value="ECO:0007669"/>
    <property type="project" value="UniProtKB-KW"/>
</dbReference>
<dbReference type="SUPFAM" id="SSF52266">
    <property type="entry name" value="SGNH hydrolase"/>
    <property type="match status" value="1"/>
</dbReference>
<organism evidence="3 4">
    <name type="scientific">Tsukamurella asaccharolytica</name>
    <dbReference type="NCBI Taxonomy" id="2592067"/>
    <lineage>
        <taxon>Bacteria</taxon>
        <taxon>Bacillati</taxon>
        <taxon>Actinomycetota</taxon>
        <taxon>Actinomycetes</taxon>
        <taxon>Mycobacteriales</taxon>
        <taxon>Tsukamurellaceae</taxon>
        <taxon>Tsukamurella</taxon>
    </lineage>
</organism>
<keyword evidence="4" id="KW-1185">Reference proteome</keyword>
<keyword evidence="1" id="KW-0732">Signal</keyword>
<feature type="signal peptide" evidence="1">
    <location>
        <begin position="1"/>
        <end position="24"/>
    </location>
</feature>
<dbReference type="InterPro" id="IPR013830">
    <property type="entry name" value="SGNH_hydro"/>
</dbReference>
<protein>
    <submittedName>
        <fullName evidence="3">SGNH/GDSL hydrolase family protein</fullName>
    </submittedName>
</protein>
<dbReference type="Gene3D" id="3.40.50.1110">
    <property type="entry name" value="SGNH hydrolase"/>
    <property type="match status" value="1"/>
</dbReference>
<sequence length="238" mass="24913">MVSVWRAVRAASVVLMVTASSGCATQFVDPVSSVPVSAAPTWTGVRVAIVGDSFTAGTQFGGQGEANWVARTRSKLQRDNAAIDLAVSAYGGQGYLARGEGGHTFGDSEKAVVDADTVAMVVFGGSNDINAKGDLTKAVQALCVSAKSTARDIKILLVTPAWPSSAAGVVAVADNAAALKNAARGCPAEAFDPVADRWFPDLDKRRRDYIGSDGIHPTDAAHEVFADRIYPWIKKFAK</sequence>
<evidence type="ECO:0000313" key="4">
    <source>
        <dbReference type="Proteomes" id="UP000317291"/>
    </source>
</evidence>
<dbReference type="InterPro" id="IPR036514">
    <property type="entry name" value="SGNH_hydro_sf"/>
</dbReference>
<name>A0A5C5R6L0_9ACTN</name>
<dbReference type="PANTHER" id="PTHR43784:SF2">
    <property type="entry name" value="GDSL-LIKE LIPASE_ACYLHYDROLASE, PUTATIVE (AFU_ORTHOLOGUE AFUA_2G00820)-RELATED"/>
    <property type="match status" value="1"/>
</dbReference>